<evidence type="ECO:0000313" key="4">
    <source>
        <dbReference type="Proteomes" id="UP001500212"/>
    </source>
</evidence>
<feature type="compositionally biased region" description="Pro residues" evidence="1">
    <location>
        <begin position="134"/>
        <end position="143"/>
    </location>
</feature>
<name>A0ABP8TNS5_9ACTN</name>
<feature type="compositionally biased region" description="Low complexity" evidence="1">
    <location>
        <begin position="201"/>
        <end position="224"/>
    </location>
</feature>
<protein>
    <recommendedName>
        <fullName evidence="5">Zinc-ribbon domain-containing protein</fullName>
    </recommendedName>
</protein>
<feature type="compositionally biased region" description="Pro residues" evidence="1">
    <location>
        <begin position="168"/>
        <end position="200"/>
    </location>
</feature>
<keyword evidence="2" id="KW-1133">Transmembrane helix</keyword>
<accession>A0ABP8TNS5</accession>
<keyword evidence="2" id="KW-0812">Transmembrane</keyword>
<feature type="transmembrane region" description="Helical" evidence="2">
    <location>
        <begin position="269"/>
        <end position="289"/>
    </location>
</feature>
<evidence type="ECO:0000256" key="1">
    <source>
        <dbReference type="SAM" id="MobiDB-lite"/>
    </source>
</evidence>
<proteinExistence type="predicted"/>
<feature type="compositionally biased region" description="Low complexity" evidence="1">
    <location>
        <begin position="113"/>
        <end position="133"/>
    </location>
</feature>
<evidence type="ECO:0008006" key="5">
    <source>
        <dbReference type="Google" id="ProtNLM"/>
    </source>
</evidence>
<keyword evidence="2" id="KW-0472">Membrane</keyword>
<evidence type="ECO:0000256" key="2">
    <source>
        <dbReference type="SAM" id="Phobius"/>
    </source>
</evidence>
<keyword evidence="4" id="KW-1185">Reference proteome</keyword>
<gene>
    <name evidence="3" type="ORF">GCM10023195_53820</name>
</gene>
<comment type="caution">
    <text evidence="3">The sequence shown here is derived from an EMBL/GenBank/DDBJ whole genome shotgun (WGS) entry which is preliminary data.</text>
</comment>
<organism evidence="3 4">
    <name type="scientific">Actinoallomurus liliacearum</name>
    <dbReference type="NCBI Taxonomy" id="1080073"/>
    <lineage>
        <taxon>Bacteria</taxon>
        <taxon>Bacillati</taxon>
        <taxon>Actinomycetota</taxon>
        <taxon>Actinomycetes</taxon>
        <taxon>Streptosporangiales</taxon>
        <taxon>Thermomonosporaceae</taxon>
        <taxon>Actinoallomurus</taxon>
    </lineage>
</organism>
<feature type="region of interest" description="Disordered" evidence="1">
    <location>
        <begin position="1"/>
        <end position="261"/>
    </location>
</feature>
<dbReference type="Proteomes" id="UP001500212">
    <property type="component" value="Unassembled WGS sequence"/>
</dbReference>
<dbReference type="EMBL" id="BAABHJ010000020">
    <property type="protein sequence ID" value="GAA4612535.1"/>
    <property type="molecule type" value="Genomic_DNA"/>
</dbReference>
<dbReference type="PRINTS" id="PR01217">
    <property type="entry name" value="PRICHEXTENSN"/>
</dbReference>
<feature type="compositionally biased region" description="Pro residues" evidence="1">
    <location>
        <begin position="100"/>
        <end position="112"/>
    </location>
</feature>
<reference evidence="4" key="1">
    <citation type="journal article" date="2019" name="Int. J. Syst. Evol. Microbiol.">
        <title>The Global Catalogue of Microorganisms (GCM) 10K type strain sequencing project: providing services to taxonomists for standard genome sequencing and annotation.</title>
        <authorList>
            <consortium name="The Broad Institute Genomics Platform"/>
            <consortium name="The Broad Institute Genome Sequencing Center for Infectious Disease"/>
            <person name="Wu L."/>
            <person name="Ma J."/>
        </authorList>
    </citation>
    <scope>NUCLEOTIDE SEQUENCE [LARGE SCALE GENOMIC DNA]</scope>
    <source>
        <strain evidence="4">JCM 17938</strain>
    </source>
</reference>
<sequence length="455" mass="45791">MECPACGSDVPSGRSACPRCGTPLPSAGERLGPGPYSADGAPKGPQAGSSNPRTEPLPVPAWDADEERPWSAPPDLPPAAGAGETPPDSGNATQILGPPGADPMPPEPPPAPWNLGAPAADPMPPSSGWSPGAPADPVPPAAPWNPGAPAADPMPPPAPWNLGAPAADPIPPEPPSTGWDPGPPGAGPMPFEAPPAPWSPGPAGTGPTPHKSPVGQAAGQAAGQPFGGPAPGLAPPGYQPNGWDQGIPPAAGETTGASTDADRKKKRTILLAGGIAAAVVVVGGLVYVLTQGSSGGGTPTSRSTANTDTAAQQAAAVDKILGSGQAARGHLPSRLRTCDDVSAGVAGFQQVVQDRQQEVTQTKALKLDRLPNGSRLRQSMLAAYQSSLEADQAYLGWARKVRARNCGGRIAPLVAPYHDALTANDKAGPAKRRVVALWKPIASAHGLPAYAWNRL</sequence>
<evidence type="ECO:0000313" key="3">
    <source>
        <dbReference type="EMBL" id="GAA4612535.1"/>
    </source>
</evidence>